<sequence length="498" mass="57914">MKSYWDLMFLNPILIVAALISIFFMLKNEKSELKRKLIYLEIFLFWFTSALILKLLIEKTQSNNALVNNDILFTITIFFGVNFFAIIFKPIATFITGKFKRRRIWYWVANTTLIMAIFFALINSLVLNGDNFAFIYLSFILIGFSLSANTLHYLIVCEQTFYRLNPIGSTITVASIMLFSNFIANYIFNLTMIFNPNHQIEIIMPIILLTAFIALGISFIHKENSNYVGTFDITIRNELDDFKYTYVIYLSLATFVIVLISEISGGLFFEEYLKIILANKKELNSIEIYIRLNQTFYYLPQIFLGYWIYKWVLPQTGYKYHFITNLLVLAIYLSIIAFIDNPLIIIIFQFLITLAIAQIFYGLFALAVMWNYRVSNFPVTGFVASSGFLATYISEGTFQSMKRNKVWIFNYDSDITSLVANENLQEIKDNYYAAWNITISILVSCCLLLIIIIYFTIDKVLSNYVDVKQANIDMIKLNYSQTLSKVETRIVEKEIKNV</sequence>
<keyword evidence="3" id="KW-1185">Reference proteome</keyword>
<feature type="transmembrane region" description="Helical" evidence="1">
    <location>
        <begin position="72"/>
        <end position="92"/>
    </location>
</feature>
<proteinExistence type="predicted"/>
<dbReference type="KEGG" id="salx:SALLE_v1c07790"/>
<organism evidence="2 3">
    <name type="scientific">Spiroplasma alleghenense</name>
    <dbReference type="NCBI Taxonomy" id="216931"/>
    <lineage>
        <taxon>Bacteria</taxon>
        <taxon>Bacillati</taxon>
        <taxon>Mycoplasmatota</taxon>
        <taxon>Mollicutes</taxon>
        <taxon>Entomoplasmatales</taxon>
        <taxon>Spiroplasmataceae</taxon>
        <taxon>Spiroplasma</taxon>
    </lineage>
</organism>
<dbReference type="InterPro" id="IPR036259">
    <property type="entry name" value="MFS_trans_sf"/>
</dbReference>
<accession>A0A345Z4C0</accession>
<dbReference type="SUPFAM" id="SSF103473">
    <property type="entry name" value="MFS general substrate transporter"/>
    <property type="match status" value="1"/>
</dbReference>
<feature type="transmembrane region" description="Helical" evidence="1">
    <location>
        <begin position="167"/>
        <end position="188"/>
    </location>
</feature>
<feature type="transmembrane region" description="Helical" evidence="1">
    <location>
        <begin position="432"/>
        <end position="455"/>
    </location>
</feature>
<gene>
    <name evidence="2" type="ORF">SALLE_v1c07790</name>
</gene>
<keyword evidence="1" id="KW-1133">Transmembrane helix</keyword>
<feature type="transmembrane region" description="Helical" evidence="1">
    <location>
        <begin position="320"/>
        <end position="339"/>
    </location>
</feature>
<keyword evidence="1" id="KW-0812">Transmembrane</keyword>
<dbReference type="InterPro" id="IPR050046">
    <property type="entry name" value="MSF_cation_mollicutes"/>
</dbReference>
<keyword evidence="1" id="KW-0472">Membrane</keyword>
<evidence type="ECO:0000313" key="2">
    <source>
        <dbReference type="EMBL" id="AXK51449.1"/>
    </source>
</evidence>
<evidence type="ECO:0000256" key="1">
    <source>
        <dbReference type="SAM" id="Phobius"/>
    </source>
</evidence>
<reference evidence="2 3" key="1">
    <citation type="submission" date="2018-07" db="EMBL/GenBank/DDBJ databases">
        <title>Complete genome sequence of Spiroplasma alleghenense PLHS-1 (ATCC 51752).</title>
        <authorList>
            <person name="Chou L."/>
            <person name="Lee T.-Y."/>
            <person name="Tsai Y.-M."/>
            <person name="Kuo C.-H."/>
        </authorList>
    </citation>
    <scope>NUCLEOTIDE SEQUENCE [LARGE SCALE GENOMIC DNA]</scope>
    <source>
        <strain evidence="2 3">PLHS-1</strain>
    </source>
</reference>
<feature type="transmembrane region" description="Helical" evidence="1">
    <location>
        <begin position="6"/>
        <end position="26"/>
    </location>
</feature>
<feature type="transmembrane region" description="Helical" evidence="1">
    <location>
        <begin position="345"/>
        <end position="370"/>
    </location>
</feature>
<feature type="transmembrane region" description="Helical" evidence="1">
    <location>
        <begin position="133"/>
        <end position="155"/>
    </location>
</feature>
<feature type="transmembrane region" description="Helical" evidence="1">
    <location>
        <begin position="200"/>
        <end position="220"/>
    </location>
</feature>
<feature type="transmembrane region" description="Helical" evidence="1">
    <location>
        <begin position="288"/>
        <end position="308"/>
    </location>
</feature>
<dbReference type="EMBL" id="CP031376">
    <property type="protein sequence ID" value="AXK51449.1"/>
    <property type="molecule type" value="Genomic_DNA"/>
</dbReference>
<name>A0A345Z4C0_9MOLU</name>
<feature type="transmembrane region" description="Helical" evidence="1">
    <location>
        <begin position="38"/>
        <end position="57"/>
    </location>
</feature>
<dbReference type="RefSeq" id="WP_115558346.1">
    <property type="nucleotide sequence ID" value="NZ_CP031376.1"/>
</dbReference>
<evidence type="ECO:0008006" key="4">
    <source>
        <dbReference type="Google" id="ProtNLM"/>
    </source>
</evidence>
<feature type="transmembrane region" description="Helical" evidence="1">
    <location>
        <begin position="377"/>
        <end position="394"/>
    </location>
</feature>
<feature type="transmembrane region" description="Helical" evidence="1">
    <location>
        <begin position="104"/>
        <end position="127"/>
    </location>
</feature>
<dbReference type="NCBIfam" id="NF043061">
    <property type="entry name" value="MMSYN1_0325"/>
    <property type="match status" value="1"/>
</dbReference>
<dbReference type="Proteomes" id="UP000254792">
    <property type="component" value="Chromosome"/>
</dbReference>
<protein>
    <recommendedName>
        <fullName evidence="4">Transmembrane protein</fullName>
    </recommendedName>
</protein>
<evidence type="ECO:0000313" key="3">
    <source>
        <dbReference type="Proteomes" id="UP000254792"/>
    </source>
</evidence>
<feature type="transmembrane region" description="Helical" evidence="1">
    <location>
        <begin position="246"/>
        <end position="268"/>
    </location>
</feature>
<dbReference type="AlphaFoldDB" id="A0A345Z4C0"/>
<dbReference type="OrthoDB" id="387641at2"/>